<accession>A0A1Y3GCQ8</accession>
<dbReference type="InterPro" id="IPR005651">
    <property type="entry name" value="Trm112-like"/>
</dbReference>
<dbReference type="RefSeq" id="WP_086637267.1">
    <property type="nucleotide sequence ID" value="NZ_MRZU01000003.1"/>
</dbReference>
<dbReference type="NCBIfam" id="NF038101">
    <property type="entry name" value="Trm112_arch"/>
    <property type="match status" value="1"/>
</dbReference>
<keyword evidence="2" id="KW-1185">Reference proteome</keyword>
<sequence length="61" mass="7031">MKEKLLDKLACPKCRDKLKLTKQKTKDNKITEGTLTCSKCKQKYPIKQGIPNLLPKTKNKK</sequence>
<gene>
    <name evidence="1" type="ORF">AMET1_0896</name>
</gene>
<organism evidence="1 2">
    <name type="scientific">Methanonatronarchaeum thermophilum</name>
    <dbReference type="NCBI Taxonomy" id="1927129"/>
    <lineage>
        <taxon>Archaea</taxon>
        <taxon>Methanobacteriati</taxon>
        <taxon>Methanobacteriota</taxon>
        <taxon>Methanonatronarchaeia</taxon>
        <taxon>Methanonatronarchaeales</taxon>
        <taxon>Methanonatronarchaeaceae</taxon>
        <taxon>Methanonatronarchaeum</taxon>
    </lineage>
</organism>
<dbReference type="Gene3D" id="2.20.25.10">
    <property type="match status" value="1"/>
</dbReference>
<reference evidence="1 2" key="1">
    <citation type="submission" date="2016-12" db="EMBL/GenBank/DDBJ databases">
        <title>Discovery of methanogenic haloarchaea.</title>
        <authorList>
            <person name="Sorokin D.Y."/>
            <person name="Makarova K.S."/>
            <person name="Abbas B."/>
            <person name="Ferrer M."/>
            <person name="Golyshin P.N."/>
        </authorList>
    </citation>
    <scope>NUCLEOTIDE SEQUENCE [LARGE SCALE GENOMIC DNA]</scope>
    <source>
        <strain evidence="1">AMET1</strain>
    </source>
</reference>
<comment type="caution">
    <text evidence="1">The sequence shown here is derived from an EMBL/GenBank/DDBJ whole genome shotgun (WGS) entry which is preliminary data.</text>
</comment>
<dbReference type="EMBL" id="MRZU01000003">
    <property type="protein sequence ID" value="OUJ19242.1"/>
    <property type="molecule type" value="Genomic_DNA"/>
</dbReference>
<dbReference type="Proteomes" id="UP000195137">
    <property type="component" value="Unassembled WGS sequence"/>
</dbReference>
<name>A0A1Y3GCQ8_9EURY</name>
<dbReference type="OrthoDB" id="6467at2157"/>
<proteinExistence type="predicted"/>
<dbReference type="Pfam" id="PF03966">
    <property type="entry name" value="Trm112p"/>
    <property type="match status" value="1"/>
</dbReference>
<protein>
    <submittedName>
        <fullName evidence="1">Protein Trm112 family</fullName>
    </submittedName>
</protein>
<dbReference type="SUPFAM" id="SSF158997">
    <property type="entry name" value="Trm112p-like"/>
    <property type="match status" value="1"/>
</dbReference>
<evidence type="ECO:0000313" key="1">
    <source>
        <dbReference type="EMBL" id="OUJ19242.1"/>
    </source>
</evidence>
<evidence type="ECO:0000313" key="2">
    <source>
        <dbReference type="Proteomes" id="UP000195137"/>
    </source>
</evidence>
<dbReference type="AlphaFoldDB" id="A0A1Y3GCQ8"/>